<keyword evidence="5" id="KW-0547">Nucleotide-binding</keyword>
<keyword evidence="3" id="KW-0813">Transport</keyword>
<dbReference type="GO" id="GO:0016887">
    <property type="term" value="F:ATP hydrolysis activity"/>
    <property type="evidence" value="ECO:0007669"/>
    <property type="project" value="InterPro"/>
</dbReference>
<comment type="similarity">
    <text evidence="2">Belongs to the ABC transporter superfamily. ABCD family. Peroxisomal fatty acyl CoA transporter (TC 3.A.1.203) subfamily.</text>
</comment>
<evidence type="ECO:0000256" key="7">
    <source>
        <dbReference type="ARBA" id="ARBA00022989"/>
    </source>
</evidence>
<dbReference type="GO" id="GO:0005524">
    <property type="term" value="F:ATP binding"/>
    <property type="evidence" value="ECO:0007669"/>
    <property type="project" value="UniProtKB-KW"/>
</dbReference>
<dbReference type="InterPro" id="IPR036640">
    <property type="entry name" value="ABC1_TM_sf"/>
</dbReference>
<evidence type="ECO:0000256" key="2">
    <source>
        <dbReference type="ARBA" id="ARBA00008575"/>
    </source>
</evidence>
<dbReference type="Pfam" id="PF00005">
    <property type="entry name" value="ABC_tran"/>
    <property type="match status" value="1"/>
</dbReference>
<comment type="subcellular location">
    <subcellularLocation>
        <location evidence="1">Peroxisome membrane</location>
        <topology evidence="1">Multi-pass membrane protein</topology>
    </subcellularLocation>
</comment>
<dbReference type="PANTHER" id="PTHR11384">
    <property type="entry name" value="ATP-BINDING CASSETTE, SUB-FAMILY D MEMBER"/>
    <property type="match status" value="1"/>
</dbReference>
<keyword evidence="4" id="KW-0812">Transmembrane</keyword>
<dbReference type="SUPFAM" id="SSF90123">
    <property type="entry name" value="ABC transporter transmembrane region"/>
    <property type="match status" value="1"/>
</dbReference>
<evidence type="ECO:0000256" key="6">
    <source>
        <dbReference type="ARBA" id="ARBA00022840"/>
    </source>
</evidence>
<dbReference type="GO" id="GO:0005324">
    <property type="term" value="F:long-chain fatty acid transmembrane transporter activity"/>
    <property type="evidence" value="ECO:0007669"/>
    <property type="project" value="TreeGrafter"/>
</dbReference>
<dbReference type="Gene3D" id="1.20.1560.10">
    <property type="entry name" value="ABC transporter type 1, transmembrane domain"/>
    <property type="match status" value="1"/>
</dbReference>
<dbReference type="CDD" id="cd03223">
    <property type="entry name" value="ABCD_peroxisomal_ALDP"/>
    <property type="match status" value="1"/>
</dbReference>
<dbReference type="InterPro" id="IPR027417">
    <property type="entry name" value="P-loop_NTPase"/>
</dbReference>
<dbReference type="InterPro" id="IPR003593">
    <property type="entry name" value="AAA+_ATPase"/>
</dbReference>
<evidence type="ECO:0000259" key="9">
    <source>
        <dbReference type="PROSITE" id="PS50893"/>
    </source>
</evidence>
<feature type="domain" description="ABC transporter" evidence="9">
    <location>
        <begin position="511"/>
        <end position="738"/>
    </location>
</feature>
<dbReference type="GO" id="GO:0005778">
    <property type="term" value="C:peroxisomal membrane"/>
    <property type="evidence" value="ECO:0007669"/>
    <property type="project" value="UniProtKB-SubCell"/>
</dbReference>
<dbReference type="SUPFAM" id="SSF52540">
    <property type="entry name" value="P-loop containing nucleoside triphosphate hydrolases"/>
    <property type="match status" value="1"/>
</dbReference>
<feature type="domain" description="ABC transmembrane type-1" evidence="10">
    <location>
        <begin position="173"/>
        <end position="387"/>
    </location>
</feature>
<dbReference type="AlphaFoldDB" id="A0A161ANQ7"/>
<dbReference type="GO" id="GO:0006635">
    <property type="term" value="P:fatty acid beta-oxidation"/>
    <property type="evidence" value="ECO:0007669"/>
    <property type="project" value="TreeGrafter"/>
</dbReference>
<dbReference type="InterPro" id="IPR017871">
    <property type="entry name" value="ABC_transporter-like_CS"/>
</dbReference>
<keyword evidence="8" id="KW-0472">Membrane</keyword>
<evidence type="ECO:0000259" key="10">
    <source>
        <dbReference type="PROSITE" id="PS50929"/>
    </source>
</evidence>
<evidence type="ECO:0000256" key="1">
    <source>
        <dbReference type="ARBA" id="ARBA00004585"/>
    </source>
</evidence>
<dbReference type="PROSITE" id="PS50929">
    <property type="entry name" value="ABC_TM1F"/>
    <property type="match status" value="1"/>
</dbReference>
<proteinExistence type="evidence at transcript level"/>
<dbReference type="PROSITE" id="PS00211">
    <property type="entry name" value="ABC_TRANSPORTER_1"/>
    <property type="match status" value="1"/>
</dbReference>
<dbReference type="InterPro" id="IPR003439">
    <property type="entry name" value="ABC_transporter-like_ATP-bd"/>
</dbReference>
<sequence>MPTVISKYLDGTTRKYNIPKEYVTRGIVSAAVLLYGCKLSYPYLKSICGERTPKSKKKILCNGASNGKLANGFENGVSDSEGEKATNNNKIAIPNGNALKKQTKDAKSVKRKTAKTPSFNLEFVYQLIKLLQLMIPSAFCNETAILAVHTLALFTRTFMSIYVASMEGQMVKFIVQRDVRNFAFMLLKWLGVALPATFLNSTIRFLENKLALSFRTRLVDHAYGLYFKQQTYYRVSNLDGRIENADHRLTEDISAFTSSVAHLYSHLTKPLFDCALIGFALARSSRQMGAAVVPGPLLAVVVISLTAQILRVLSPKFGALVAVEADRKAYLRHIHNRVITNAEEIAFYGGHKVELSHLKKAYQALVAHKNKIFVQQLWYVVLEQFLMKYVWSGTGMVMVSLPIIMAARPVNGESDISGDKISERTQYFTTARNLLLSGADAVERLMSSYKEIVELAGYTSRVGDMLDVFSDVSSGKYTRAIVASKKHPNLQYSEGRLLVKGVIMDSKDGSIMLRDVPIVTPNGDVVVASLTLCMSVGEHLLITGPNGCGKSSLFRVLSGLWPVYAGQLMRPPNCSMFYIPQRPYMTLGSLREQVIYPDTVDDFEKKQMTDCMLQQCLERVSLAHLVAREGGWDATADWKDVLSGGEKQRMAVARLFYHKPAFALLDECTSAVSMDVESSMYQSAKDEGITLLTITHRPSLWKFHSRVLQFDGEGGWKLLSLTSQEKEAGAFSSKPQQV</sequence>
<reference evidence="11" key="1">
    <citation type="submission" date="2013-11" db="EMBL/GenBank/DDBJ databases">
        <authorList>
            <person name="Hoang H.T."/>
            <person name="Killian M.L."/>
            <person name="Madson D.M."/>
            <person name="Arruda P.H.E."/>
            <person name="Sun D."/>
            <person name="Schwartz K.J."/>
            <person name="Yoon K."/>
        </authorList>
    </citation>
    <scope>NUCLEOTIDE SEQUENCE</scope>
    <source>
        <strain evidence="11">Jiangsu</strain>
    </source>
</reference>
<dbReference type="GO" id="GO:0042760">
    <property type="term" value="P:very long-chain fatty acid catabolic process"/>
    <property type="evidence" value="ECO:0007669"/>
    <property type="project" value="TreeGrafter"/>
</dbReference>
<keyword evidence="6 11" id="KW-0067">ATP-binding</keyword>
<protein>
    <submittedName>
        <fullName evidence="11">ATP-binding cassette sub-family D member 2-like protein</fullName>
    </submittedName>
</protein>
<dbReference type="GO" id="GO:0007031">
    <property type="term" value="P:peroxisome organization"/>
    <property type="evidence" value="ECO:0007669"/>
    <property type="project" value="TreeGrafter"/>
</dbReference>
<dbReference type="GO" id="GO:0015910">
    <property type="term" value="P:long-chain fatty acid import into peroxisome"/>
    <property type="evidence" value="ECO:0007669"/>
    <property type="project" value="TreeGrafter"/>
</dbReference>
<dbReference type="Pfam" id="PF06472">
    <property type="entry name" value="ABC_membrane_2"/>
    <property type="match status" value="1"/>
</dbReference>
<organism evidence="11">
    <name type="scientific">Laodelphax striatellus</name>
    <name type="common">Small brown planthopper</name>
    <name type="synonym">Delphax striatella</name>
    <dbReference type="NCBI Taxonomy" id="195883"/>
    <lineage>
        <taxon>Eukaryota</taxon>
        <taxon>Metazoa</taxon>
        <taxon>Ecdysozoa</taxon>
        <taxon>Arthropoda</taxon>
        <taxon>Hexapoda</taxon>
        <taxon>Insecta</taxon>
        <taxon>Pterygota</taxon>
        <taxon>Neoptera</taxon>
        <taxon>Paraneoptera</taxon>
        <taxon>Hemiptera</taxon>
        <taxon>Auchenorrhyncha</taxon>
        <taxon>Fulgoroidea</taxon>
        <taxon>Delphacidae</taxon>
        <taxon>Criomorphinae</taxon>
        <taxon>Laodelphax</taxon>
    </lineage>
</organism>
<dbReference type="EMBL" id="KF828789">
    <property type="protein sequence ID" value="AIN44106.1"/>
    <property type="molecule type" value="mRNA"/>
</dbReference>
<dbReference type="InterPro" id="IPR050835">
    <property type="entry name" value="ABC_transporter_sub-D"/>
</dbReference>
<dbReference type="Gene3D" id="3.40.50.300">
    <property type="entry name" value="P-loop containing nucleotide triphosphate hydrolases"/>
    <property type="match status" value="1"/>
</dbReference>
<name>A0A161ANQ7_LAOST</name>
<dbReference type="PROSITE" id="PS50893">
    <property type="entry name" value="ABC_TRANSPORTER_2"/>
    <property type="match status" value="1"/>
</dbReference>
<dbReference type="FunFam" id="3.40.50.300:FF:000636">
    <property type="entry name" value="ATP-binding cassette sub-family D member 3"/>
    <property type="match status" value="1"/>
</dbReference>
<keyword evidence="7" id="KW-1133">Transmembrane helix</keyword>
<gene>
    <name evidence="11" type="primary">ABCD1</name>
</gene>
<evidence type="ECO:0000313" key="11">
    <source>
        <dbReference type="EMBL" id="AIN44106.1"/>
    </source>
</evidence>
<accession>A0A161ANQ7</accession>
<evidence type="ECO:0000256" key="5">
    <source>
        <dbReference type="ARBA" id="ARBA00022741"/>
    </source>
</evidence>
<evidence type="ECO:0000256" key="8">
    <source>
        <dbReference type="ARBA" id="ARBA00023136"/>
    </source>
</evidence>
<dbReference type="GO" id="GO:0140359">
    <property type="term" value="F:ABC-type transporter activity"/>
    <property type="evidence" value="ECO:0007669"/>
    <property type="project" value="InterPro"/>
</dbReference>
<evidence type="ECO:0000256" key="3">
    <source>
        <dbReference type="ARBA" id="ARBA00022448"/>
    </source>
</evidence>
<evidence type="ECO:0000256" key="4">
    <source>
        <dbReference type="ARBA" id="ARBA00022692"/>
    </source>
</evidence>
<dbReference type="SMART" id="SM00382">
    <property type="entry name" value="AAA"/>
    <property type="match status" value="1"/>
</dbReference>
<dbReference type="InterPro" id="IPR011527">
    <property type="entry name" value="ABC1_TM_dom"/>
</dbReference>
<dbReference type="PANTHER" id="PTHR11384:SF67">
    <property type="entry name" value="ATP-BINDING CASSETTE SUB-FAMILY D MEMBER 1"/>
    <property type="match status" value="1"/>
</dbReference>